<sequence length="607" mass="63099">MGRRLTLAPQVRYAPTADGAAVLGPSSAVALRGATVHAWLERLRPLLDGRQDVDAALAPLPDGHRTVALRLLDTLRAHGFVREAADPLPHGLTDDELRVHAPEIAYVGNWLDSPEHHFERYRAARVLAAGDGPLADAARHALLACGLRRVHAADPREAAGRVDAVVYAGDGEGPDGVRAVAAIEDACRATGTPLFRALARYDGCWLLPYDGAQRWADVLHRLRHRPAPAQAPEPTPAATALVGGRVALAVFRLLTGIPEEDDTGVLRIDWQTLASHRHRVLAAPPAGAADKDFAVRLKELREAPALAPDDLTRRLSACADGLTGPYGPPTTAYGTQIPLTVARCDLPGGGTVTGAALDPRAAHDEALRRAAAAHALAAAVERTATDHLLAERLADGRTEPLPASVVLPLDERAPAAHATPAPAGTACAESWDAAVEAALFGAVRQLALRRMAAPDAGPYPVLDPAVLPHHSEAARHWRLVGALGPLPPVLDVSGDLGAPVVALVAEDGVAVGCAAPAAEAFAEAARALLARRQGACPPAGTTPAVRTGAPAPVPAALPGLDPAGRCRLLADRLAARGWTAYAVPLDHDSAFAAHAPFVARVVLLGAH</sequence>
<dbReference type="EMBL" id="VOKX01000116">
    <property type="protein sequence ID" value="KAB7834278.1"/>
    <property type="molecule type" value="Genomic_DNA"/>
</dbReference>
<evidence type="ECO:0000313" key="1">
    <source>
        <dbReference type="EMBL" id="KAB7834278.1"/>
    </source>
</evidence>
<evidence type="ECO:0000313" key="2">
    <source>
        <dbReference type="Proteomes" id="UP000327000"/>
    </source>
</evidence>
<comment type="caution">
    <text evidence="1">The sequence shown here is derived from an EMBL/GenBank/DDBJ whole genome shotgun (WGS) entry which is preliminary data.</text>
</comment>
<proteinExistence type="predicted"/>
<dbReference type="RefSeq" id="WP_152265676.1">
    <property type="nucleotide sequence ID" value="NZ_VOKX01000116.1"/>
</dbReference>
<dbReference type="AlphaFoldDB" id="A0A5N5W105"/>
<accession>A0A5N5W105</accession>
<protein>
    <submittedName>
        <fullName evidence="1">Group-specific protein</fullName>
    </submittedName>
</protein>
<dbReference type="Proteomes" id="UP000327000">
    <property type="component" value="Unassembled WGS sequence"/>
</dbReference>
<gene>
    <name evidence="1" type="ORF">FRZ00_30210</name>
</gene>
<organism evidence="1 2">
    <name type="scientific">Streptomyces mobaraensis</name>
    <name type="common">Streptoverticillium mobaraense</name>
    <dbReference type="NCBI Taxonomy" id="35621"/>
    <lineage>
        <taxon>Bacteria</taxon>
        <taxon>Bacillati</taxon>
        <taxon>Actinomycetota</taxon>
        <taxon>Actinomycetes</taxon>
        <taxon>Kitasatosporales</taxon>
        <taxon>Streptomycetaceae</taxon>
        <taxon>Streptomyces</taxon>
    </lineage>
</organism>
<reference evidence="1 2" key="1">
    <citation type="journal article" date="2019" name="Microb. Cell Fact.">
        <title>Exploring novel herbicidin analogues by transcriptional regulator overexpression and MS/MS molecular networking.</title>
        <authorList>
            <person name="Shi Y."/>
            <person name="Gu R."/>
            <person name="Li Y."/>
            <person name="Wang X."/>
            <person name="Ren W."/>
            <person name="Li X."/>
            <person name="Wang L."/>
            <person name="Xie Y."/>
            <person name="Hong B."/>
        </authorList>
    </citation>
    <scope>NUCLEOTIDE SEQUENCE [LARGE SCALE GENOMIC DNA]</scope>
    <source>
        <strain evidence="1 2">US-43</strain>
    </source>
</reference>
<name>A0A5N5W105_STRMB</name>
<keyword evidence="2" id="KW-1185">Reference proteome</keyword>
<dbReference type="OrthoDB" id="4219774at2"/>